<keyword evidence="1" id="KW-0472">Membrane</keyword>
<proteinExistence type="predicted"/>
<evidence type="ECO:0000313" key="3">
    <source>
        <dbReference type="Proteomes" id="UP000655443"/>
    </source>
</evidence>
<dbReference type="Proteomes" id="UP000655443">
    <property type="component" value="Unassembled WGS sequence"/>
</dbReference>
<dbReference type="RefSeq" id="WP_189959074.1">
    <property type="nucleotide sequence ID" value="NZ_BMVG01000054.1"/>
</dbReference>
<reference evidence="2" key="1">
    <citation type="journal article" date="2014" name="Int. J. Syst. Evol. Microbiol.">
        <title>Complete genome sequence of Corynebacterium casei LMG S-19264T (=DSM 44701T), isolated from a smear-ripened cheese.</title>
        <authorList>
            <consortium name="US DOE Joint Genome Institute (JGI-PGF)"/>
            <person name="Walter F."/>
            <person name="Albersmeier A."/>
            <person name="Kalinowski J."/>
            <person name="Ruckert C."/>
        </authorList>
    </citation>
    <scope>NUCLEOTIDE SEQUENCE</scope>
    <source>
        <strain evidence="2">JCM 4714</strain>
    </source>
</reference>
<accession>A0A918YS87</accession>
<sequence>MVGDVVPQAPEVVHGLVVVIGSAVEHAGWLAGAAGAALITWTASAAWWRRRAVRELGRRARFELVPAVTFDPQLGDIGQAAARLDGARAAASGVPRRAAAVRIRVWAGPERQLHYGWEGPQQAASLLRMPSYRQVDVRPADTARETSARVRFEGVSPQAGGW</sequence>
<keyword evidence="3" id="KW-1185">Reference proteome</keyword>
<keyword evidence="1" id="KW-0812">Transmembrane</keyword>
<keyword evidence="1" id="KW-1133">Transmembrane helix</keyword>
<feature type="transmembrane region" description="Helical" evidence="1">
    <location>
        <begin position="27"/>
        <end position="48"/>
    </location>
</feature>
<evidence type="ECO:0000313" key="2">
    <source>
        <dbReference type="EMBL" id="GHE14787.1"/>
    </source>
</evidence>
<organism evidence="2 3">
    <name type="scientific">Streptomyces alanosinicus</name>
    <dbReference type="NCBI Taxonomy" id="68171"/>
    <lineage>
        <taxon>Bacteria</taxon>
        <taxon>Bacillati</taxon>
        <taxon>Actinomycetota</taxon>
        <taxon>Actinomycetes</taxon>
        <taxon>Kitasatosporales</taxon>
        <taxon>Streptomycetaceae</taxon>
        <taxon>Streptomyces</taxon>
    </lineage>
</organism>
<reference evidence="2" key="2">
    <citation type="submission" date="2020-09" db="EMBL/GenBank/DDBJ databases">
        <authorList>
            <person name="Sun Q."/>
            <person name="Ohkuma M."/>
        </authorList>
    </citation>
    <scope>NUCLEOTIDE SEQUENCE</scope>
    <source>
        <strain evidence="2">JCM 4714</strain>
    </source>
</reference>
<dbReference type="EMBL" id="BMVG01000054">
    <property type="protein sequence ID" value="GHE14787.1"/>
    <property type="molecule type" value="Genomic_DNA"/>
</dbReference>
<gene>
    <name evidence="2" type="ORF">GCM10010339_87220</name>
</gene>
<dbReference type="AlphaFoldDB" id="A0A918YS87"/>
<evidence type="ECO:0000256" key="1">
    <source>
        <dbReference type="SAM" id="Phobius"/>
    </source>
</evidence>
<name>A0A918YS87_9ACTN</name>
<protein>
    <submittedName>
        <fullName evidence="2">Uncharacterized protein</fullName>
    </submittedName>
</protein>
<comment type="caution">
    <text evidence="2">The sequence shown here is derived from an EMBL/GenBank/DDBJ whole genome shotgun (WGS) entry which is preliminary data.</text>
</comment>